<name>A0A4V3H4B5_9GAMM</name>
<keyword evidence="3" id="KW-1185">Reference proteome</keyword>
<keyword evidence="1" id="KW-1133">Transmembrane helix</keyword>
<feature type="transmembrane region" description="Helical" evidence="1">
    <location>
        <begin position="270"/>
        <end position="293"/>
    </location>
</feature>
<evidence type="ECO:0000313" key="3">
    <source>
        <dbReference type="Proteomes" id="UP000294914"/>
    </source>
</evidence>
<comment type="caution">
    <text evidence="2">The sequence shown here is derived from an EMBL/GenBank/DDBJ whole genome shotgun (WGS) entry which is preliminary data.</text>
</comment>
<feature type="transmembrane region" description="Helical" evidence="1">
    <location>
        <begin position="111"/>
        <end position="128"/>
    </location>
</feature>
<dbReference type="Pfam" id="PF09991">
    <property type="entry name" value="DUF2232"/>
    <property type="match status" value="1"/>
</dbReference>
<sequence>MMQSLASYAMRGPLQAIVALVGLAALSLLFFPLSWPISYLGAGVVALVALTQASRESLLIVFGATAALALLAMTIGGPHYGVGYALSVWLPAWLAAQWLRQHQSLSQTLGLTGLAGLIGIGVMFLLLGDPAQWWSTYFDQRIIPDLKAAGVEFPDEAAFRELLQQVAGVMTGALLATLVLSAIVGVLIGRYWQATLFQVGSPQEFRQLRLGTLAAGIGLLIVALAQFVGGLAGQWLVNAATVVLSVFLFQGLAIGHQLAGRLPNGQPWMVALYIVLLFTLPYGAIAVAMLGMLDNWIDIRRRFPDATS</sequence>
<gene>
    <name evidence="2" type="ORF">EDC23_0743</name>
</gene>
<feature type="transmembrane region" description="Helical" evidence="1">
    <location>
        <begin position="58"/>
        <end position="76"/>
    </location>
</feature>
<feature type="transmembrane region" description="Helical" evidence="1">
    <location>
        <begin position="235"/>
        <end position="258"/>
    </location>
</feature>
<feature type="transmembrane region" description="Helical" evidence="1">
    <location>
        <begin position="166"/>
        <end position="189"/>
    </location>
</feature>
<dbReference type="EMBL" id="SOQX01000002">
    <property type="protein sequence ID" value="TDY02375.1"/>
    <property type="molecule type" value="Genomic_DNA"/>
</dbReference>
<evidence type="ECO:0000313" key="2">
    <source>
        <dbReference type="EMBL" id="TDY02375.1"/>
    </source>
</evidence>
<dbReference type="OrthoDB" id="5659946at2"/>
<dbReference type="InterPro" id="IPR018710">
    <property type="entry name" value="DUF2232"/>
</dbReference>
<dbReference type="Proteomes" id="UP000294914">
    <property type="component" value="Unassembled WGS sequence"/>
</dbReference>
<organism evidence="2 3">
    <name type="scientific">Thiohalophilus thiocyanatoxydans</name>
    <dbReference type="NCBI Taxonomy" id="381308"/>
    <lineage>
        <taxon>Bacteria</taxon>
        <taxon>Pseudomonadati</taxon>
        <taxon>Pseudomonadota</taxon>
        <taxon>Gammaproteobacteria</taxon>
        <taxon>Thiohalomonadales</taxon>
        <taxon>Thiohalophilaceae</taxon>
        <taxon>Thiohalophilus</taxon>
    </lineage>
</organism>
<evidence type="ECO:0000256" key="1">
    <source>
        <dbReference type="SAM" id="Phobius"/>
    </source>
</evidence>
<keyword evidence="1" id="KW-0472">Membrane</keyword>
<dbReference type="AlphaFoldDB" id="A0A4V3H4B5"/>
<proteinExistence type="predicted"/>
<keyword evidence="1" id="KW-0812">Transmembrane</keyword>
<feature type="transmembrane region" description="Helical" evidence="1">
    <location>
        <begin position="210"/>
        <end position="229"/>
    </location>
</feature>
<dbReference type="RefSeq" id="WP_134081322.1">
    <property type="nucleotide sequence ID" value="NZ_SOQX01000002.1"/>
</dbReference>
<accession>A0A4V3H4B5</accession>
<protein>
    <submittedName>
        <fullName evidence="2">Putative membrane protein DUF2232</fullName>
    </submittedName>
</protein>
<feature type="transmembrane region" description="Helical" evidence="1">
    <location>
        <begin position="12"/>
        <end position="31"/>
    </location>
</feature>
<reference evidence="2 3" key="1">
    <citation type="submission" date="2019-03" db="EMBL/GenBank/DDBJ databases">
        <title>Genomic Encyclopedia of Type Strains, Phase IV (KMG-IV): sequencing the most valuable type-strain genomes for metagenomic binning, comparative biology and taxonomic classification.</title>
        <authorList>
            <person name="Goeker M."/>
        </authorList>
    </citation>
    <scope>NUCLEOTIDE SEQUENCE [LARGE SCALE GENOMIC DNA]</scope>
    <source>
        <strain evidence="2 3">DSM 16326</strain>
    </source>
</reference>